<reference evidence="1" key="1">
    <citation type="submission" date="2021-03" db="EMBL/GenBank/DDBJ databases">
        <authorList>
            <person name="Li Z."/>
            <person name="Yang C."/>
        </authorList>
    </citation>
    <scope>NUCLEOTIDE SEQUENCE</scope>
    <source>
        <strain evidence="1">Dzin_1.0</strain>
        <tissue evidence="1">Leaf</tissue>
    </source>
</reference>
<evidence type="ECO:0000313" key="1">
    <source>
        <dbReference type="EMBL" id="KAJ0978190.1"/>
    </source>
</evidence>
<comment type="caution">
    <text evidence="1">The sequence shown here is derived from an EMBL/GenBank/DDBJ whole genome shotgun (WGS) entry which is preliminary data.</text>
</comment>
<sequence>MDIVPLINIEPATTISDIDILCILDKDAQATDSLDYNSISSFNDYTEGRGTTFLVLGHGMQTNHSWHNLGLP</sequence>
<accession>A0A9D5CTQ6</accession>
<dbReference type="EMBL" id="JAGGNH010000003">
    <property type="protein sequence ID" value="KAJ0978190.1"/>
    <property type="molecule type" value="Genomic_DNA"/>
</dbReference>
<protein>
    <submittedName>
        <fullName evidence="1">Uncharacterized protein</fullName>
    </submittedName>
</protein>
<keyword evidence="2" id="KW-1185">Reference proteome</keyword>
<evidence type="ECO:0000313" key="2">
    <source>
        <dbReference type="Proteomes" id="UP001085076"/>
    </source>
</evidence>
<gene>
    <name evidence="1" type="ORF">J5N97_013664</name>
</gene>
<dbReference type="Proteomes" id="UP001085076">
    <property type="component" value="Miscellaneous, Linkage group lg03"/>
</dbReference>
<reference evidence="1" key="2">
    <citation type="journal article" date="2022" name="Hortic Res">
        <title>The genome of Dioscorea zingiberensis sheds light on the biosynthesis, origin and evolution of the medicinally important diosgenin saponins.</title>
        <authorList>
            <person name="Li Y."/>
            <person name="Tan C."/>
            <person name="Li Z."/>
            <person name="Guo J."/>
            <person name="Li S."/>
            <person name="Chen X."/>
            <person name="Wang C."/>
            <person name="Dai X."/>
            <person name="Yang H."/>
            <person name="Song W."/>
            <person name="Hou L."/>
            <person name="Xu J."/>
            <person name="Tong Z."/>
            <person name="Xu A."/>
            <person name="Yuan X."/>
            <person name="Wang W."/>
            <person name="Yang Q."/>
            <person name="Chen L."/>
            <person name="Sun Z."/>
            <person name="Wang K."/>
            <person name="Pan B."/>
            <person name="Chen J."/>
            <person name="Bao Y."/>
            <person name="Liu F."/>
            <person name="Qi X."/>
            <person name="Gang D.R."/>
            <person name="Wen J."/>
            <person name="Li J."/>
        </authorList>
    </citation>
    <scope>NUCLEOTIDE SEQUENCE</scope>
    <source>
        <strain evidence="1">Dzin_1.0</strain>
    </source>
</reference>
<name>A0A9D5CTQ6_9LILI</name>
<proteinExistence type="predicted"/>
<organism evidence="1 2">
    <name type="scientific">Dioscorea zingiberensis</name>
    <dbReference type="NCBI Taxonomy" id="325984"/>
    <lineage>
        <taxon>Eukaryota</taxon>
        <taxon>Viridiplantae</taxon>
        <taxon>Streptophyta</taxon>
        <taxon>Embryophyta</taxon>
        <taxon>Tracheophyta</taxon>
        <taxon>Spermatophyta</taxon>
        <taxon>Magnoliopsida</taxon>
        <taxon>Liliopsida</taxon>
        <taxon>Dioscoreales</taxon>
        <taxon>Dioscoreaceae</taxon>
        <taxon>Dioscorea</taxon>
    </lineage>
</organism>
<dbReference type="AlphaFoldDB" id="A0A9D5CTQ6"/>